<sequence>MKTFDHQKAMEAAGYLIEILDDALGYTPGQLLQQEHQLILEVSHLNTKFSIAIDFRKELQLNSTFKTGIVQTECKKIRDFVEDLECYLKVAHAW</sequence>
<protein>
    <submittedName>
        <fullName evidence="1">Uncharacterized protein</fullName>
    </submittedName>
</protein>
<gene>
    <name evidence="1" type="ORF">SAMN06297358_0738</name>
</gene>
<proteinExistence type="predicted"/>
<evidence type="ECO:0000313" key="1">
    <source>
        <dbReference type="EMBL" id="SOD12572.1"/>
    </source>
</evidence>
<name>A0A285ZSF6_9SPHI</name>
<dbReference type="RefSeq" id="WP_138765741.1">
    <property type="nucleotide sequence ID" value="NZ_OCMT01000001.1"/>
</dbReference>
<dbReference type="AlphaFoldDB" id="A0A285ZSF6"/>
<keyword evidence="2" id="KW-1185">Reference proteome</keyword>
<reference evidence="2" key="1">
    <citation type="submission" date="2017-09" db="EMBL/GenBank/DDBJ databases">
        <authorList>
            <person name="Varghese N."/>
            <person name="Submissions S."/>
        </authorList>
    </citation>
    <scope>NUCLEOTIDE SEQUENCE [LARGE SCALE GENOMIC DNA]</scope>
    <source>
        <strain evidence="2">CGMCC 1.12803</strain>
    </source>
</reference>
<dbReference type="EMBL" id="OCMT01000001">
    <property type="protein sequence ID" value="SOD12572.1"/>
    <property type="molecule type" value="Genomic_DNA"/>
</dbReference>
<organism evidence="1 2">
    <name type="scientific">Pedobacter xixiisoli</name>
    <dbReference type="NCBI Taxonomy" id="1476464"/>
    <lineage>
        <taxon>Bacteria</taxon>
        <taxon>Pseudomonadati</taxon>
        <taxon>Bacteroidota</taxon>
        <taxon>Sphingobacteriia</taxon>
        <taxon>Sphingobacteriales</taxon>
        <taxon>Sphingobacteriaceae</taxon>
        <taxon>Pedobacter</taxon>
    </lineage>
</organism>
<accession>A0A285ZSF6</accession>
<evidence type="ECO:0000313" key="2">
    <source>
        <dbReference type="Proteomes" id="UP000219281"/>
    </source>
</evidence>
<dbReference type="OrthoDB" id="799622at2"/>
<dbReference type="Proteomes" id="UP000219281">
    <property type="component" value="Unassembled WGS sequence"/>
</dbReference>